<keyword evidence="2 8" id="KW-0808">Transferase</keyword>
<comment type="caution">
    <text evidence="8">Lacks conserved residue(s) required for the propagation of feature annotation.</text>
</comment>
<comment type="catalytic activity">
    <reaction evidence="8">
        <text>Mo-molybdopterin + GTP + H(+) = Mo-molybdopterin guanine dinucleotide + diphosphate</text>
        <dbReference type="Rhea" id="RHEA:34243"/>
        <dbReference type="ChEBI" id="CHEBI:15378"/>
        <dbReference type="ChEBI" id="CHEBI:33019"/>
        <dbReference type="ChEBI" id="CHEBI:37565"/>
        <dbReference type="ChEBI" id="CHEBI:71302"/>
        <dbReference type="ChEBI" id="CHEBI:71310"/>
        <dbReference type="EC" id="2.7.7.77"/>
    </reaction>
</comment>
<evidence type="ECO:0000256" key="1">
    <source>
        <dbReference type="ARBA" id="ARBA00022490"/>
    </source>
</evidence>
<dbReference type="GO" id="GO:0061603">
    <property type="term" value="F:molybdenum cofactor guanylyltransferase activity"/>
    <property type="evidence" value="ECO:0007669"/>
    <property type="project" value="UniProtKB-EC"/>
</dbReference>
<feature type="binding site" evidence="8">
    <location>
        <position position="64"/>
    </location>
    <ligand>
        <name>GTP</name>
        <dbReference type="ChEBI" id="CHEBI:37565"/>
    </ligand>
</feature>
<comment type="domain">
    <text evidence="8">The N-terminal domain determines nucleotide recognition and specific binding, while the C-terminal domain determines the specific binding to the target protein.</text>
</comment>
<keyword evidence="11" id="KW-1185">Reference proteome</keyword>
<dbReference type="InterPro" id="IPR013482">
    <property type="entry name" value="Molybde_CF_guanTrfase"/>
</dbReference>
<comment type="caution">
    <text evidence="10">The sequence shown here is derived from an EMBL/GenBank/DDBJ whole genome shotgun (WGS) entry which is preliminary data.</text>
</comment>
<evidence type="ECO:0000256" key="4">
    <source>
        <dbReference type="ARBA" id="ARBA00022741"/>
    </source>
</evidence>
<feature type="binding site" evidence="8">
    <location>
        <position position="93"/>
    </location>
    <ligand>
        <name>Mg(2+)</name>
        <dbReference type="ChEBI" id="CHEBI:18420"/>
    </ligand>
</feature>
<keyword evidence="4 8" id="KW-0547">Nucleotide-binding</keyword>
<feature type="binding site" evidence="8">
    <location>
        <position position="19"/>
    </location>
    <ligand>
        <name>GTP</name>
        <dbReference type="ChEBI" id="CHEBI:37565"/>
    </ligand>
</feature>
<dbReference type="CDD" id="cd02503">
    <property type="entry name" value="MobA"/>
    <property type="match status" value="1"/>
</dbReference>
<feature type="domain" description="MobA-like NTP transferase" evidence="9">
    <location>
        <begin position="5"/>
        <end position="156"/>
    </location>
</feature>
<protein>
    <recommendedName>
        <fullName evidence="8">Probable molybdenum cofactor guanylyltransferase</fullName>
        <shortName evidence="8">MoCo guanylyltransferase</shortName>
        <ecNumber evidence="8">2.7.7.77</ecNumber>
    </recommendedName>
    <alternativeName>
        <fullName evidence="8">GTP:molybdopterin guanylyltransferase</fullName>
    </alternativeName>
    <alternativeName>
        <fullName evidence="8">Mo-MPT guanylyltransferase</fullName>
    </alternativeName>
    <alternativeName>
        <fullName evidence="8">Molybdopterin guanylyltransferase</fullName>
    </alternativeName>
    <alternativeName>
        <fullName evidence="8">Molybdopterin-guanine dinucleotide synthase</fullName>
        <shortName evidence="8">MGD synthase</shortName>
    </alternativeName>
</protein>
<dbReference type="SUPFAM" id="SSF53448">
    <property type="entry name" value="Nucleotide-diphospho-sugar transferases"/>
    <property type="match status" value="1"/>
</dbReference>
<gene>
    <name evidence="8" type="primary">mobA</name>
    <name evidence="10" type="ORF">QYE77_04030</name>
</gene>
<comment type="subcellular location">
    <subcellularLocation>
        <location evidence="8">Cytoplasm</location>
    </subcellularLocation>
</comment>
<evidence type="ECO:0000256" key="2">
    <source>
        <dbReference type="ARBA" id="ARBA00022679"/>
    </source>
</evidence>
<name>A0ABU3NKP9_9CHLR</name>
<dbReference type="PANTHER" id="PTHR19136">
    <property type="entry name" value="MOLYBDENUM COFACTOR GUANYLYLTRANSFERASE"/>
    <property type="match status" value="1"/>
</dbReference>
<feature type="binding site" evidence="8">
    <location>
        <position position="93"/>
    </location>
    <ligand>
        <name>GTP</name>
        <dbReference type="ChEBI" id="CHEBI:37565"/>
    </ligand>
</feature>
<dbReference type="EC" id="2.7.7.77" evidence="8"/>
<evidence type="ECO:0000256" key="7">
    <source>
        <dbReference type="ARBA" id="ARBA00023150"/>
    </source>
</evidence>
<dbReference type="PANTHER" id="PTHR19136:SF81">
    <property type="entry name" value="MOLYBDENUM COFACTOR GUANYLYLTRANSFERASE"/>
    <property type="match status" value="1"/>
</dbReference>
<keyword evidence="6 8" id="KW-0342">GTP-binding</keyword>
<keyword evidence="5 8" id="KW-0460">Magnesium</keyword>
<keyword evidence="1 8" id="KW-0963">Cytoplasm</keyword>
<dbReference type="Gene3D" id="3.90.550.10">
    <property type="entry name" value="Spore Coat Polysaccharide Biosynthesis Protein SpsA, Chain A"/>
    <property type="match status" value="1"/>
</dbReference>
<evidence type="ECO:0000256" key="8">
    <source>
        <dbReference type="HAMAP-Rule" id="MF_00316"/>
    </source>
</evidence>
<dbReference type="HAMAP" id="MF_00316">
    <property type="entry name" value="MobA"/>
    <property type="match status" value="1"/>
</dbReference>
<comment type="similarity">
    <text evidence="8">Belongs to the MobA family.</text>
</comment>
<keyword evidence="10" id="KW-0548">Nucleotidyltransferase</keyword>
<organism evidence="10 11">
    <name type="scientific">Thermanaerothrix solaris</name>
    <dbReference type="NCBI Taxonomy" id="3058434"/>
    <lineage>
        <taxon>Bacteria</taxon>
        <taxon>Bacillati</taxon>
        <taxon>Chloroflexota</taxon>
        <taxon>Anaerolineae</taxon>
        <taxon>Anaerolineales</taxon>
        <taxon>Anaerolineaceae</taxon>
        <taxon>Thermanaerothrix</taxon>
    </lineage>
</organism>
<dbReference type="Proteomes" id="UP001254165">
    <property type="component" value="Unassembled WGS sequence"/>
</dbReference>
<evidence type="ECO:0000259" key="9">
    <source>
        <dbReference type="Pfam" id="PF12804"/>
    </source>
</evidence>
<evidence type="ECO:0000256" key="3">
    <source>
        <dbReference type="ARBA" id="ARBA00022723"/>
    </source>
</evidence>
<evidence type="ECO:0000256" key="6">
    <source>
        <dbReference type="ARBA" id="ARBA00023134"/>
    </source>
</evidence>
<evidence type="ECO:0000256" key="5">
    <source>
        <dbReference type="ARBA" id="ARBA00022842"/>
    </source>
</evidence>
<comment type="cofactor">
    <cofactor evidence="8">
        <name>Mg(2+)</name>
        <dbReference type="ChEBI" id="CHEBI:18420"/>
    </cofactor>
</comment>
<dbReference type="InterPro" id="IPR029044">
    <property type="entry name" value="Nucleotide-diphossugar_trans"/>
</dbReference>
<dbReference type="Pfam" id="PF12804">
    <property type="entry name" value="NTP_transf_3"/>
    <property type="match status" value="1"/>
</dbReference>
<keyword evidence="7 8" id="KW-0501">Molybdenum cofactor biosynthesis</keyword>
<evidence type="ECO:0000313" key="10">
    <source>
        <dbReference type="EMBL" id="MDT8897424.1"/>
    </source>
</evidence>
<keyword evidence="3 8" id="KW-0479">Metal-binding</keyword>
<reference evidence="10 11" key="1">
    <citation type="submission" date="2023-07" db="EMBL/GenBank/DDBJ databases">
        <title>Novel species of Thermanaerothrix with wide hydrolytic capabilities.</title>
        <authorList>
            <person name="Zayulina K.S."/>
            <person name="Podosokorskaya O.A."/>
            <person name="Elcheninov A.G."/>
        </authorList>
    </citation>
    <scope>NUCLEOTIDE SEQUENCE [LARGE SCALE GENOMIC DNA]</scope>
    <source>
        <strain evidence="10 11">4228-RoL</strain>
    </source>
</reference>
<dbReference type="EMBL" id="JAUHMF010000001">
    <property type="protein sequence ID" value="MDT8897424.1"/>
    <property type="molecule type" value="Genomic_DNA"/>
</dbReference>
<dbReference type="InterPro" id="IPR025877">
    <property type="entry name" value="MobA-like_NTP_Trfase"/>
</dbReference>
<proteinExistence type="inferred from homology"/>
<evidence type="ECO:0000313" key="11">
    <source>
        <dbReference type="Proteomes" id="UP001254165"/>
    </source>
</evidence>
<sequence length="201" mass="22422">MASVFVQAGGQSQRMGTNKALVPFLGEPLIQRVIRRVRPLAREIVIVTNDPQPYLELGYPIVADRIPGLGALGGLYTALSYARHPYVIVIACDMPFVNSSLLLEAQNRLVQGGWDAVLPQSGEGLEPFHAVYRRDTCLPAVERALKRGERRMISWLPEVRWQAISWEEVKVIDPQGVAFMNVNTPEELANAEDLARTVYLE</sequence>
<comment type="function">
    <text evidence="8">Transfers a GMP moiety from GTP to Mo-molybdopterin (Mo-MPT) cofactor (Moco or molybdenum cofactor) to form Mo-molybdopterin guanine dinucleotide (Mo-MGD) cofactor.</text>
</comment>
<accession>A0ABU3NKP9</accession>